<keyword evidence="13" id="KW-0695">RNA-directed DNA polymerase</keyword>
<dbReference type="GO" id="GO:0003887">
    <property type="term" value="F:DNA-directed DNA polymerase activity"/>
    <property type="evidence" value="ECO:0007669"/>
    <property type="project" value="UniProtKB-KW"/>
</dbReference>
<dbReference type="FunFam" id="3.30.70.270:FF:000020">
    <property type="entry name" value="Transposon Tf2-6 polyprotein-like Protein"/>
    <property type="match status" value="1"/>
</dbReference>
<dbReference type="PROSITE" id="PS50994">
    <property type="entry name" value="INTEGRASE"/>
    <property type="match status" value="1"/>
</dbReference>
<keyword evidence="6" id="KW-0479">Metal-binding</keyword>
<dbReference type="InterPro" id="IPR056924">
    <property type="entry name" value="SH3_Tf2-1"/>
</dbReference>
<keyword evidence="4" id="KW-0548">Nucleotidyltransferase</keyword>
<gene>
    <name evidence="20" type="ORF">PSHT_10983</name>
</gene>
<dbReference type="PANTHER" id="PTHR37984">
    <property type="entry name" value="PROTEIN CBG26694"/>
    <property type="match status" value="1"/>
</dbReference>
<keyword evidence="15" id="KW-0238">DNA-binding</keyword>
<evidence type="ECO:0000259" key="19">
    <source>
        <dbReference type="PROSITE" id="PS50994"/>
    </source>
</evidence>
<keyword evidence="9" id="KW-0378">Hydrolase</keyword>
<dbReference type="CDD" id="cd01647">
    <property type="entry name" value="RT_LTR"/>
    <property type="match status" value="1"/>
</dbReference>
<evidence type="ECO:0000256" key="6">
    <source>
        <dbReference type="ARBA" id="ARBA00022723"/>
    </source>
</evidence>
<keyword evidence="8" id="KW-0255">Endonuclease</keyword>
<reference evidence="21" key="2">
    <citation type="journal article" date="2018" name="BMC Genomics">
        <title>Genomic insights into host adaptation between the wheat stripe rust pathogen (Puccinia striiformis f. sp. tritici) and the barley stripe rust pathogen (Puccinia striiformis f. sp. hordei).</title>
        <authorList>
            <person name="Xia C."/>
            <person name="Wang M."/>
            <person name="Yin C."/>
            <person name="Cornejo O.E."/>
            <person name="Hulbert S.H."/>
            <person name="Chen X."/>
        </authorList>
    </citation>
    <scope>NUCLEOTIDE SEQUENCE [LARGE SCALE GENOMIC DNA]</scope>
    <source>
        <strain evidence="21">93TX-2</strain>
    </source>
</reference>
<dbReference type="GO" id="GO:0003964">
    <property type="term" value="F:RNA-directed DNA polymerase activity"/>
    <property type="evidence" value="ECO:0007669"/>
    <property type="project" value="UniProtKB-KW"/>
</dbReference>
<dbReference type="InterPro" id="IPR041373">
    <property type="entry name" value="RT_RNaseH"/>
</dbReference>
<evidence type="ECO:0000256" key="17">
    <source>
        <dbReference type="SAM" id="MobiDB-lite"/>
    </source>
</evidence>
<evidence type="ECO:0000313" key="20">
    <source>
        <dbReference type="EMBL" id="POW05024.1"/>
    </source>
</evidence>
<dbReference type="OrthoDB" id="2273864at2759"/>
<dbReference type="Gene3D" id="3.10.10.10">
    <property type="entry name" value="HIV Type 1 Reverse Transcriptase, subunit A, domain 1"/>
    <property type="match status" value="1"/>
</dbReference>
<dbReference type="InterPro" id="IPR021109">
    <property type="entry name" value="Peptidase_aspartic_dom_sf"/>
</dbReference>
<evidence type="ECO:0000256" key="14">
    <source>
        <dbReference type="ARBA" id="ARBA00022932"/>
    </source>
</evidence>
<keyword evidence="2" id="KW-0645">Protease</keyword>
<dbReference type="Gene3D" id="1.10.340.70">
    <property type="match status" value="1"/>
</dbReference>
<dbReference type="VEuPathDB" id="FungiDB:PSTT_12548"/>
<evidence type="ECO:0000256" key="11">
    <source>
        <dbReference type="ARBA" id="ARBA00022884"/>
    </source>
</evidence>
<dbReference type="Pfam" id="PF00078">
    <property type="entry name" value="RVT_1"/>
    <property type="match status" value="1"/>
</dbReference>
<dbReference type="InterPro" id="IPR043502">
    <property type="entry name" value="DNA/RNA_pol_sf"/>
</dbReference>
<evidence type="ECO:0000256" key="3">
    <source>
        <dbReference type="ARBA" id="ARBA00022679"/>
    </source>
</evidence>
<keyword evidence="5" id="KW-0540">Nuclease</keyword>
<feature type="domain" description="Reverse transcriptase" evidence="18">
    <location>
        <begin position="888"/>
        <end position="1067"/>
    </location>
</feature>
<dbReference type="PANTHER" id="PTHR37984:SF5">
    <property type="entry name" value="PROTEIN NYNRIN-LIKE"/>
    <property type="match status" value="1"/>
</dbReference>
<comment type="caution">
    <text evidence="20">The sequence shown here is derived from an EMBL/GenBank/DDBJ whole genome shotgun (WGS) entry which is preliminary data.</text>
</comment>
<dbReference type="PROSITE" id="PS50878">
    <property type="entry name" value="RT_POL"/>
    <property type="match status" value="1"/>
</dbReference>
<dbReference type="InterPro" id="IPR041588">
    <property type="entry name" value="Integrase_H2C2"/>
</dbReference>
<feature type="compositionally biased region" description="Basic and acidic residues" evidence="17">
    <location>
        <begin position="12"/>
        <end position="25"/>
    </location>
</feature>
<evidence type="ECO:0000256" key="12">
    <source>
        <dbReference type="ARBA" id="ARBA00022908"/>
    </source>
</evidence>
<proteinExistence type="predicted"/>
<evidence type="ECO:0000259" key="18">
    <source>
        <dbReference type="PROSITE" id="PS50878"/>
    </source>
</evidence>
<sequence>MAREVVGFIDDTDTRRDKTQADDGTQHQLKQQVAQGDLIADRLSSFLITQQDTRISVHLLVSSRHTPHWSGFLDQDLVAWTPSRIDASGKYWARSLHYKSHIQTFKLSEESLDNFQSVESSSSSDSVPTLTPSPASIWGITNFNFHRSSPHQSSHPPTTSLSIRRVRPRSTIPTTSAGMNNVTEQETNTLNQQQGPPTSGSNEEGNQQQATIASLTAQVTELQSSVSQIVTAMKALPIFQDPPAPPPAVPNTHAPPPHFQPNPYQPPTNSEFEYLARLEPLKIKDLWFSGDSDQLVSFLRHIRDFLRLRSTLFQSESRKVIWISRHFGWQPSEHKKRPSDTENWYNALLIENARQQGKVDAYGDLDGVEFQHKYLLSVTAFLDRLIFIFGDRFRKENAKRALAQCKQKNSTIGEYNSQFKSLVYLVNDMDDVRIEKYVAGLNPRIIRQAMNNQRWMDEEDLDAKMEMASRAAAQVDLLAGLPPEPVPGTPLPPLASHRPGAYPPQRQQRDPNAMEIDSTQTFPLTKSLLDSSRAICRARKLCFRCLAPIVPGVHTGSLNCPNPGVPNEKRQALVNRCQQNSPASVSSIQAQNPNPPLTYRPNHIPTDPSHFPSPAPPHVQPESTMDNHFQSAGFDELYEDYGEDEDETAQIPVKSVSTVQVRLDNSQGGRLLVPLAFRAPGGTLVPATVLVDTGAMANFVNERFVRQHDLTLRQRKVPIQCVGFDGSQGVGGLVTQDWVGMVQLSKINSEPFHLKSSFGVTRLGSVDAIFGLPWLNRQGFSISGSLKGGHVFTIGSTPIYVMDFVSQGGQPEGTEVFSAQLSPPLKLPPEFERFADVFSPQMNCKLPPHRSMDISINLKEGATPPFGGLYNLSFAEQQQLKLYIDENLKKGFIRLSSSSAAAPIFFVRVPGKKPRPCVDYRGLNSMTIRDSYPIPIVGQLLNQLQGCRFFTKIDLKSAFNLLRVAEGHEWKTAFRTPWGLYEYLVMPFGLANAPACFQRFIQFVLREFLSVSCFVYIDDILIFSKTREEHQRHVTEILEKLKENSLFASPEKCSFYSDKVSFLGFSISDKGIKMESDKLSSVLDWPYPKNLKELNSFLGYLNFYRKFISHFSSIAAPLTSLTKQRVDVATELSSAKCLASFQSLKDSFKQAPLLQHFDFAKTRTLHVDSSKYALSAVLSQPDENGKLRPVSFLSKKWNENEASWQCHDQELGAIVQAFVEWRAWLIDTNEPVLVLSDHANLIYFSRNQNLSDRQARWASYLSSFHFVIKHIPGRLNPADPATRRPDYMPANDEKELQKPMMLKTHSGFTISGASLDEVDERIDQREVTHVCDINNEPPREEEEQDHANIIDTSFCAPSQRLKDMLKAAYEADPPDAEEEEDTVLEFRDELWWYRDRIFVPTALRAQILKTFHDEPTAGHPGSLKTLDIISRCMNWPGIRKDVIEYTKSCFSCQRAKHSNQKPPGLMNSLSVPSRPWSIIAIDFIVKLPISGGFDSILVVVDHFSKGVHLIPAKETWNSEEFAFAFLDRVIRLHGLPDKIVSDRGSTFLSKLWKEVQRLLRIKPAPSTAWHPRTDGQTERANQTVETFLRHFVSDRQDDWYHLLPIAELVFNNSVSASTGFSPFFSQYAFHPRINSLSEGSTVPAAEQFVTRLNDVQLTLQDNMKHAKEIQRKYFDQRTREAPVYKTGDWVWLLRRNIVSTRPSGKLDFKRLGPFKIESVIGNDAYRLILPADLSRIHPVFHTSLLLPYIDPKKFPNRLGSKAPRGPTSLNNPIFDEHDVEALLGYKSPTPTTNQYLVRWRGGCPADDSWFGFFASRDPPTTTSEPWSRGLQCGGNVFQEEVRGPRFGVVGLSRQRLVKFAHPPNRAGTMVIGWVGSGKTPTGPKPSPAESHCCPFDEAVKKLTVEQGFSAMYATLATTPATAFYQTYFTFGGNRNDPDAKGIIVDNCNCWIDSVVFDFPILYRIFISDNVFVNHATL</sequence>
<dbReference type="CDD" id="cd00024">
    <property type="entry name" value="CD_CSD"/>
    <property type="match status" value="1"/>
</dbReference>
<evidence type="ECO:0000313" key="21">
    <source>
        <dbReference type="Proteomes" id="UP000238274"/>
    </source>
</evidence>
<evidence type="ECO:0000256" key="16">
    <source>
        <dbReference type="ARBA" id="ARBA00023172"/>
    </source>
</evidence>
<dbReference type="SUPFAM" id="SSF56672">
    <property type="entry name" value="DNA/RNA polymerases"/>
    <property type="match status" value="1"/>
</dbReference>
<evidence type="ECO:0000256" key="9">
    <source>
        <dbReference type="ARBA" id="ARBA00022801"/>
    </source>
</evidence>
<dbReference type="EMBL" id="PKSM01000176">
    <property type="protein sequence ID" value="POW05024.1"/>
    <property type="molecule type" value="Genomic_DNA"/>
</dbReference>
<evidence type="ECO:0000256" key="4">
    <source>
        <dbReference type="ARBA" id="ARBA00022695"/>
    </source>
</evidence>
<dbReference type="GO" id="GO:0004519">
    <property type="term" value="F:endonuclease activity"/>
    <property type="evidence" value="ECO:0007669"/>
    <property type="project" value="UniProtKB-KW"/>
</dbReference>
<evidence type="ECO:0000256" key="2">
    <source>
        <dbReference type="ARBA" id="ARBA00022670"/>
    </source>
</evidence>
<feature type="compositionally biased region" description="Low complexity" evidence="17">
    <location>
        <begin position="180"/>
        <end position="194"/>
    </location>
</feature>
<keyword evidence="16" id="KW-0233">DNA recombination</keyword>
<dbReference type="Pfam" id="PF00665">
    <property type="entry name" value="rve"/>
    <property type="match status" value="1"/>
</dbReference>
<dbReference type="GO" id="GO:0003677">
    <property type="term" value="F:DNA binding"/>
    <property type="evidence" value="ECO:0007669"/>
    <property type="project" value="UniProtKB-KW"/>
</dbReference>
<evidence type="ECO:0000256" key="1">
    <source>
        <dbReference type="ARBA" id="ARBA00012493"/>
    </source>
</evidence>
<evidence type="ECO:0000256" key="8">
    <source>
        <dbReference type="ARBA" id="ARBA00022759"/>
    </source>
</evidence>
<protein>
    <recommendedName>
        <fullName evidence="1">RNA-directed DNA polymerase</fullName>
        <ecNumber evidence="1">2.7.7.49</ecNumber>
    </recommendedName>
</protein>
<accession>A0A2S4V689</accession>
<dbReference type="FunFam" id="1.10.340.70:FF:000001">
    <property type="entry name" value="Retrovirus-related Pol polyprotein from transposon gypsy-like Protein"/>
    <property type="match status" value="1"/>
</dbReference>
<dbReference type="InterPro" id="IPR036397">
    <property type="entry name" value="RNaseH_sf"/>
</dbReference>
<dbReference type="VEuPathDB" id="FungiDB:PSTT_14130"/>
<keyword evidence="12" id="KW-0229">DNA integration</keyword>
<dbReference type="FunFam" id="3.30.420.10:FF:000032">
    <property type="entry name" value="Retrovirus-related Pol polyprotein from transposon 297-like Protein"/>
    <property type="match status" value="1"/>
</dbReference>
<feature type="compositionally biased region" description="Polar residues" evidence="17">
    <location>
        <begin position="195"/>
        <end position="208"/>
    </location>
</feature>
<dbReference type="CDD" id="cd00303">
    <property type="entry name" value="retropepsin_like"/>
    <property type="match status" value="1"/>
</dbReference>
<reference evidence="21" key="3">
    <citation type="journal article" date="2018" name="Mol. Plant Microbe Interact.">
        <title>Genome sequence resources for the wheat stripe rust pathogen (Puccinia striiformis f. sp. tritici) and the barley stripe rust pathogen (Puccinia striiformis f. sp. hordei).</title>
        <authorList>
            <person name="Xia C."/>
            <person name="Wang M."/>
            <person name="Yin C."/>
            <person name="Cornejo O.E."/>
            <person name="Hulbert S.H."/>
            <person name="Chen X."/>
        </authorList>
    </citation>
    <scope>NUCLEOTIDE SEQUENCE [LARGE SCALE GENOMIC DNA]</scope>
    <source>
        <strain evidence="21">93TX-2</strain>
    </source>
</reference>
<name>A0A2S4V689_9BASI</name>
<dbReference type="InterPro" id="IPR000477">
    <property type="entry name" value="RT_dom"/>
</dbReference>
<dbReference type="GO" id="GO:0004190">
    <property type="term" value="F:aspartic-type endopeptidase activity"/>
    <property type="evidence" value="ECO:0007669"/>
    <property type="project" value="UniProtKB-KW"/>
</dbReference>
<dbReference type="Gene3D" id="3.10.20.370">
    <property type="match status" value="1"/>
</dbReference>
<dbReference type="InterPro" id="IPR001584">
    <property type="entry name" value="Integrase_cat-core"/>
</dbReference>
<dbReference type="Gene3D" id="2.40.70.10">
    <property type="entry name" value="Acid Proteases"/>
    <property type="match status" value="1"/>
</dbReference>
<dbReference type="Pfam" id="PF17917">
    <property type="entry name" value="RT_RNaseH"/>
    <property type="match status" value="1"/>
</dbReference>
<evidence type="ECO:0000256" key="5">
    <source>
        <dbReference type="ARBA" id="ARBA00022722"/>
    </source>
</evidence>
<dbReference type="GO" id="GO:0005634">
    <property type="term" value="C:nucleus"/>
    <property type="evidence" value="ECO:0007669"/>
    <property type="project" value="UniProtKB-ARBA"/>
</dbReference>
<dbReference type="GO" id="GO:0006310">
    <property type="term" value="P:DNA recombination"/>
    <property type="evidence" value="ECO:0007669"/>
    <property type="project" value="UniProtKB-KW"/>
</dbReference>
<reference evidence="20 21" key="1">
    <citation type="submission" date="2017-12" db="EMBL/GenBank/DDBJ databases">
        <title>Gene loss provides genomic basis for host adaptation in cereal stripe rust fungi.</title>
        <authorList>
            <person name="Xia C."/>
        </authorList>
    </citation>
    <scope>NUCLEOTIDE SEQUENCE [LARGE SCALE GENOMIC DNA]</scope>
    <source>
        <strain evidence="20 21">93TX-2</strain>
    </source>
</reference>
<dbReference type="InterPro" id="IPR050951">
    <property type="entry name" value="Retrovirus_Pol_polyprotein"/>
</dbReference>
<feature type="domain" description="Integrase catalytic" evidence="19">
    <location>
        <begin position="1471"/>
        <end position="1630"/>
    </location>
</feature>
<dbReference type="Proteomes" id="UP000238274">
    <property type="component" value="Unassembled WGS sequence"/>
</dbReference>
<feature type="region of interest" description="Disordered" evidence="17">
    <location>
        <begin position="147"/>
        <end position="208"/>
    </location>
</feature>
<dbReference type="EC" id="2.7.7.49" evidence="1"/>
<dbReference type="CDD" id="cd09274">
    <property type="entry name" value="RNase_HI_RT_Ty3"/>
    <property type="match status" value="1"/>
</dbReference>
<keyword evidence="7" id="KW-0064">Aspartyl protease</keyword>
<dbReference type="GO" id="GO:0006508">
    <property type="term" value="P:proteolysis"/>
    <property type="evidence" value="ECO:0007669"/>
    <property type="project" value="UniProtKB-KW"/>
</dbReference>
<dbReference type="InterPro" id="IPR012337">
    <property type="entry name" value="RNaseH-like_sf"/>
</dbReference>
<dbReference type="SUPFAM" id="SSF53098">
    <property type="entry name" value="Ribonuclease H-like"/>
    <property type="match status" value="1"/>
</dbReference>
<evidence type="ECO:0000256" key="13">
    <source>
        <dbReference type="ARBA" id="ARBA00022918"/>
    </source>
</evidence>
<dbReference type="VEuPathDB" id="FungiDB:PSHT_10983"/>
<dbReference type="Gene3D" id="3.30.420.10">
    <property type="entry name" value="Ribonuclease H-like superfamily/Ribonuclease H"/>
    <property type="match status" value="1"/>
</dbReference>
<evidence type="ECO:0000256" key="15">
    <source>
        <dbReference type="ARBA" id="ARBA00023125"/>
    </source>
</evidence>
<keyword evidence="14" id="KW-0239">DNA-directed DNA polymerase</keyword>
<dbReference type="GO" id="GO:0015074">
    <property type="term" value="P:DNA integration"/>
    <property type="evidence" value="ECO:0007669"/>
    <property type="project" value="UniProtKB-KW"/>
</dbReference>
<dbReference type="Pfam" id="PF17921">
    <property type="entry name" value="Integrase_H2C2"/>
    <property type="match status" value="1"/>
</dbReference>
<feature type="region of interest" description="Disordered" evidence="17">
    <location>
        <begin position="1"/>
        <end position="27"/>
    </location>
</feature>
<evidence type="ECO:0000256" key="10">
    <source>
        <dbReference type="ARBA" id="ARBA00022842"/>
    </source>
</evidence>
<keyword evidence="3" id="KW-0808">Transferase</keyword>
<dbReference type="Pfam" id="PF24626">
    <property type="entry name" value="SH3_Tf2-1"/>
    <property type="match status" value="1"/>
</dbReference>
<keyword evidence="10" id="KW-0460">Magnesium</keyword>
<feature type="compositionally biased region" description="Polar residues" evidence="17">
    <location>
        <begin position="583"/>
        <end position="592"/>
    </location>
</feature>
<evidence type="ECO:0000256" key="7">
    <source>
        <dbReference type="ARBA" id="ARBA00022750"/>
    </source>
</evidence>
<feature type="region of interest" description="Disordered" evidence="17">
    <location>
        <begin position="583"/>
        <end position="626"/>
    </location>
</feature>
<organism evidence="20 21">
    <name type="scientific">Puccinia striiformis</name>
    <dbReference type="NCBI Taxonomy" id="27350"/>
    <lineage>
        <taxon>Eukaryota</taxon>
        <taxon>Fungi</taxon>
        <taxon>Dikarya</taxon>
        <taxon>Basidiomycota</taxon>
        <taxon>Pucciniomycotina</taxon>
        <taxon>Pucciniomycetes</taxon>
        <taxon>Pucciniales</taxon>
        <taxon>Pucciniaceae</taxon>
        <taxon>Puccinia</taxon>
    </lineage>
</organism>
<dbReference type="Gene3D" id="3.30.70.270">
    <property type="match status" value="2"/>
</dbReference>
<dbReference type="InterPro" id="IPR043128">
    <property type="entry name" value="Rev_trsase/Diguanyl_cyclase"/>
</dbReference>
<keyword evidence="11" id="KW-0694">RNA-binding</keyword>
<dbReference type="GO" id="GO:0003723">
    <property type="term" value="F:RNA binding"/>
    <property type="evidence" value="ECO:0007669"/>
    <property type="project" value="UniProtKB-KW"/>
</dbReference>
<dbReference type="GO" id="GO:0046872">
    <property type="term" value="F:metal ion binding"/>
    <property type="evidence" value="ECO:0007669"/>
    <property type="project" value="UniProtKB-KW"/>
</dbReference>
<keyword evidence="21" id="KW-1185">Reference proteome</keyword>
<feature type="compositionally biased region" description="Low complexity" evidence="17">
    <location>
        <begin position="150"/>
        <end position="162"/>
    </location>
</feature>